<dbReference type="STRING" id="1849047.A0A3D8R0K4"/>
<gene>
    <name evidence="6" type="ORF">BP6252_08965</name>
</gene>
<dbReference type="Pfam" id="PF04479">
    <property type="entry name" value="RTA1"/>
    <property type="match status" value="1"/>
</dbReference>
<evidence type="ECO:0000313" key="7">
    <source>
        <dbReference type="Proteomes" id="UP000256645"/>
    </source>
</evidence>
<keyword evidence="2 5" id="KW-0812">Transmembrane</keyword>
<dbReference type="Proteomes" id="UP000256645">
    <property type="component" value="Unassembled WGS sequence"/>
</dbReference>
<organism evidence="6 7">
    <name type="scientific">Coleophoma cylindrospora</name>
    <dbReference type="NCBI Taxonomy" id="1849047"/>
    <lineage>
        <taxon>Eukaryota</taxon>
        <taxon>Fungi</taxon>
        <taxon>Dikarya</taxon>
        <taxon>Ascomycota</taxon>
        <taxon>Pezizomycotina</taxon>
        <taxon>Leotiomycetes</taxon>
        <taxon>Helotiales</taxon>
        <taxon>Dermateaceae</taxon>
        <taxon>Coleophoma</taxon>
    </lineage>
</organism>
<feature type="transmembrane region" description="Helical" evidence="5">
    <location>
        <begin position="150"/>
        <end position="176"/>
    </location>
</feature>
<dbReference type="PANTHER" id="PTHR31465:SF27">
    <property type="entry name" value="DOMAIN PROTEIN, PUTATIVE (AFU_ORTHOLOGUE AFUA_3G01030)-RELATED"/>
    <property type="match status" value="1"/>
</dbReference>
<evidence type="ECO:0000256" key="4">
    <source>
        <dbReference type="ARBA" id="ARBA00023136"/>
    </source>
</evidence>
<name>A0A3D8R0K4_9HELO</name>
<feature type="transmembrane region" description="Helical" evidence="5">
    <location>
        <begin position="20"/>
        <end position="38"/>
    </location>
</feature>
<protein>
    <submittedName>
        <fullName evidence="6">Protein RTA1</fullName>
    </submittedName>
</protein>
<evidence type="ECO:0000256" key="1">
    <source>
        <dbReference type="ARBA" id="ARBA00004141"/>
    </source>
</evidence>
<evidence type="ECO:0000256" key="2">
    <source>
        <dbReference type="ARBA" id="ARBA00022692"/>
    </source>
</evidence>
<dbReference type="EMBL" id="PDLM01000010">
    <property type="protein sequence ID" value="RDW67569.1"/>
    <property type="molecule type" value="Genomic_DNA"/>
</dbReference>
<keyword evidence="4 5" id="KW-0472">Membrane</keyword>
<dbReference type="PANTHER" id="PTHR31465">
    <property type="entry name" value="PROTEIN RTA1-RELATED"/>
    <property type="match status" value="1"/>
</dbReference>
<reference evidence="6 7" key="1">
    <citation type="journal article" date="2018" name="IMA Fungus">
        <title>IMA Genome-F 9: Draft genome sequence of Annulohypoxylon stygium, Aspergillus mulundensis, Berkeleyomyces basicola (syn. Thielaviopsis basicola), Ceratocystis smalleyi, two Cercospora beticola strains, Coleophoma cylindrospora, Fusarium fracticaudum, Phialophora cf. hyalina, and Morchella septimelata.</title>
        <authorList>
            <person name="Wingfield B.D."/>
            <person name="Bills G.F."/>
            <person name="Dong Y."/>
            <person name="Huang W."/>
            <person name="Nel W.J."/>
            <person name="Swalarsk-Parry B.S."/>
            <person name="Vaghefi N."/>
            <person name="Wilken P.M."/>
            <person name="An Z."/>
            <person name="de Beer Z.W."/>
            <person name="De Vos L."/>
            <person name="Chen L."/>
            <person name="Duong T.A."/>
            <person name="Gao Y."/>
            <person name="Hammerbacher A."/>
            <person name="Kikkert J.R."/>
            <person name="Li Y."/>
            <person name="Li H."/>
            <person name="Li K."/>
            <person name="Li Q."/>
            <person name="Liu X."/>
            <person name="Ma X."/>
            <person name="Naidoo K."/>
            <person name="Pethybridge S.J."/>
            <person name="Sun J."/>
            <person name="Steenkamp E.T."/>
            <person name="van der Nest M.A."/>
            <person name="van Wyk S."/>
            <person name="Wingfield M.J."/>
            <person name="Xiong C."/>
            <person name="Yue Q."/>
            <person name="Zhang X."/>
        </authorList>
    </citation>
    <scope>NUCLEOTIDE SEQUENCE [LARGE SCALE GENOMIC DNA]</scope>
    <source>
        <strain evidence="6 7">BP6252</strain>
    </source>
</reference>
<proteinExistence type="predicted"/>
<keyword evidence="7" id="KW-1185">Reference proteome</keyword>
<feature type="transmembrane region" description="Helical" evidence="5">
    <location>
        <begin position="75"/>
        <end position="100"/>
    </location>
</feature>
<keyword evidence="3 5" id="KW-1133">Transmembrane helix</keyword>
<dbReference type="OrthoDB" id="3358017at2759"/>
<dbReference type="GO" id="GO:0016020">
    <property type="term" value="C:membrane"/>
    <property type="evidence" value="ECO:0007669"/>
    <property type="project" value="UniProtKB-SubCell"/>
</dbReference>
<feature type="transmembrane region" description="Helical" evidence="5">
    <location>
        <begin position="45"/>
        <end position="63"/>
    </location>
</feature>
<dbReference type="AlphaFoldDB" id="A0A3D8R0K4"/>
<comment type="subcellular location">
    <subcellularLocation>
        <location evidence="1">Membrane</location>
        <topology evidence="1">Multi-pass membrane protein</topology>
    </subcellularLocation>
</comment>
<accession>A0A3D8R0K4</accession>
<evidence type="ECO:0000256" key="3">
    <source>
        <dbReference type="ARBA" id="ARBA00022989"/>
    </source>
</evidence>
<evidence type="ECO:0000313" key="6">
    <source>
        <dbReference type="EMBL" id="RDW67569.1"/>
    </source>
</evidence>
<dbReference type="InterPro" id="IPR007568">
    <property type="entry name" value="RTA1"/>
</dbReference>
<feature type="transmembrane region" description="Helical" evidence="5">
    <location>
        <begin position="235"/>
        <end position="254"/>
    </location>
</feature>
<evidence type="ECO:0000256" key="5">
    <source>
        <dbReference type="SAM" id="Phobius"/>
    </source>
</evidence>
<sequence>MPTLETYLGTILWHYVPNMPLAIVFTILFCLVSVAHAWKMFVTKTWFCIPFLIGGIFEVIGYISRAAATNATGSLIPYIFQAIFILLAPVCFAASLYMVYSRVVRAVHGDSFSLISPRWATVVFVSGDWTCLNIQSSGSGLLVHPKQVAIGTYIIVAGLALQVLMFVVFMFCCLNFNSRFRAHVAESGATSDVPWQACLNMLYSTSLAILVRNIYRVVEYIMGKDSYLQNTEWPTYVFDAALMFLVMIGFFIWYPSQLRPTTRDSMIELTADGESSAEHGRTVKPSMGLSIFPLFRIFKLLTSESDR</sequence>
<comment type="caution">
    <text evidence="6">The sequence shown here is derived from an EMBL/GenBank/DDBJ whole genome shotgun (WGS) entry which is preliminary data.</text>
</comment>